<evidence type="ECO:0000313" key="2">
    <source>
        <dbReference type="EMBL" id="TFK78769.1"/>
    </source>
</evidence>
<feature type="compositionally biased region" description="Polar residues" evidence="1">
    <location>
        <begin position="224"/>
        <end position="233"/>
    </location>
</feature>
<organism evidence="2 3">
    <name type="scientific">Polyporus arcularius HHB13444</name>
    <dbReference type="NCBI Taxonomy" id="1314778"/>
    <lineage>
        <taxon>Eukaryota</taxon>
        <taxon>Fungi</taxon>
        <taxon>Dikarya</taxon>
        <taxon>Basidiomycota</taxon>
        <taxon>Agaricomycotina</taxon>
        <taxon>Agaricomycetes</taxon>
        <taxon>Polyporales</taxon>
        <taxon>Polyporaceae</taxon>
        <taxon>Polyporus</taxon>
    </lineage>
</organism>
<evidence type="ECO:0000313" key="3">
    <source>
        <dbReference type="Proteomes" id="UP000308197"/>
    </source>
</evidence>
<dbReference type="AlphaFoldDB" id="A0A5C3NPY9"/>
<keyword evidence="3" id="KW-1185">Reference proteome</keyword>
<feature type="region of interest" description="Disordered" evidence="1">
    <location>
        <begin position="1"/>
        <end position="20"/>
    </location>
</feature>
<protein>
    <submittedName>
        <fullName evidence="2">Uncharacterized protein</fullName>
    </submittedName>
</protein>
<feature type="region of interest" description="Disordered" evidence="1">
    <location>
        <begin position="224"/>
        <end position="288"/>
    </location>
</feature>
<dbReference type="EMBL" id="ML212337">
    <property type="protein sequence ID" value="TFK78769.1"/>
    <property type="molecule type" value="Genomic_DNA"/>
</dbReference>
<proteinExistence type="predicted"/>
<name>A0A5C3NPY9_9APHY</name>
<feature type="compositionally biased region" description="Acidic residues" evidence="1">
    <location>
        <begin position="1"/>
        <end position="12"/>
    </location>
</feature>
<feature type="compositionally biased region" description="Basic and acidic residues" evidence="1">
    <location>
        <begin position="265"/>
        <end position="282"/>
    </location>
</feature>
<sequence>MEEPLIFDDEDSQSSQLPTVEYDDDDVYSVPSRDPGEIAEQRWRRYTVRNFAYGYALETSTFVGAPDVQDLRDWFNRQALECGDRWDAPEDMAVSHGLTFNIHTSLIRHSNEDAALQPLQEYFFYERVHDFPKASLDPTAGSPWCFWSTDSNDECNFSKFDPAHRIGPPSNSIAFLGISPDREFTWVQRLGPWMFKIAVQVEVWYDVLTKDELLVLREIHQCSTSEGGNQGHANTDVEMGGVSEDEDTSMVDAWSDDTGASDPSQDEKQRTKRTCDSVDIRPAKRPKI</sequence>
<accession>A0A5C3NPY9</accession>
<dbReference type="InParanoid" id="A0A5C3NPY9"/>
<evidence type="ECO:0000256" key="1">
    <source>
        <dbReference type="SAM" id="MobiDB-lite"/>
    </source>
</evidence>
<reference evidence="2 3" key="1">
    <citation type="journal article" date="2019" name="Nat. Ecol. Evol.">
        <title>Megaphylogeny resolves global patterns of mushroom evolution.</title>
        <authorList>
            <person name="Varga T."/>
            <person name="Krizsan K."/>
            <person name="Foldi C."/>
            <person name="Dima B."/>
            <person name="Sanchez-Garcia M."/>
            <person name="Sanchez-Ramirez S."/>
            <person name="Szollosi G.J."/>
            <person name="Szarkandi J.G."/>
            <person name="Papp V."/>
            <person name="Albert L."/>
            <person name="Andreopoulos W."/>
            <person name="Angelini C."/>
            <person name="Antonin V."/>
            <person name="Barry K.W."/>
            <person name="Bougher N.L."/>
            <person name="Buchanan P."/>
            <person name="Buyck B."/>
            <person name="Bense V."/>
            <person name="Catcheside P."/>
            <person name="Chovatia M."/>
            <person name="Cooper J."/>
            <person name="Damon W."/>
            <person name="Desjardin D."/>
            <person name="Finy P."/>
            <person name="Geml J."/>
            <person name="Haridas S."/>
            <person name="Hughes K."/>
            <person name="Justo A."/>
            <person name="Karasinski D."/>
            <person name="Kautmanova I."/>
            <person name="Kiss B."/>
            <person name="Kocsube S."/>
            <person name="Kotiranta H."/>
            <person name="LaButti K.M."/>
            <person name="Lechner B.E."/>
            <person name="Liimatainen K."/>
            <person name="Lipzen A."/>
            <person name="Lukacs Z."/>
            <person name="Mihaltcheva S."/>
            <person name="Morgado L.N."/>
            <person name="Niskanen T."/>
            <person name="Noordeloos M.E."/>
            <person name="Ohm R.A."/>
            <person name="Ortiz-Santana B."/>
            <person name="Ovrebo C."/>
            <person name="Racz N."/>
            <person name="Riley R."/>
            <person name="Savchenko A."/>
            <person name="Shiryaev A."/>
            <person name="Soop K."/>
            <person name="Spirin V."/>
            <person name="Szebenyi C."/>
            <person name="Tomsovsky M."/>
            <person name="Tulloss R.E."/>
            <person name="Uehling J."/>
            <person name="Grigoriev I.V."/>
            <person name="Vagvolgyi C."/>
            <person name="Papp T."/>
            <person name="Martin F.M."/>
            <person name="Miettinen O."/>
            <person name="Hibbett D.S."/>
            <person name="Nagy L.G."/>
        </authorList>
    </citation>
    <scope>NUCLEOTIDE SEQUENCE [LARGE SCALE GENOMIC DNA]</scope>
    <source>
        <strain evidence="2 3">HHB13444</strain>
    </source>
</reference>
<dbReference type="Proteomes" id="UP000308197">
    <property type="component" value="Unassembled WGS sequence"/>
</dbReference>
<gene>
    <name evidence="2" type="ORF">K466DRAFT_606679</name>
</gene>